<proteinExistence type="predicted"/>
<name>A0A518ISL2_9BACT</name>
<keyword evidence="3" id="KW-1185">Reference proteome</keyword>
<evidence type="ECO:0000313" key="2">
    <source>
        <dbReference type="EMBL" id="QDV56075.1"/>
    </source>
</evidence>
<dbReference type="AlphaFoldDB" id="A0A518ISL2"/>
<dbReference type="RefSeq" id="WP_145284125.1">
    <property type="nucleotide sequence ID" value="NZ_CP036318.1"/>
</dbReference>
<evidence type="ECO:0000256" key="1">
    <source>
        <dbReference type="SAM" id="MobiDB-lite"/>
    </source>
</evidence>
<feature type="region of interest" description="Disordered" evidence="1">
    <location>
        <begin position="1"/>
        <end position="60"/>
    </location>
</feature>
<dbReference type="Proteomes" id="UP000316770">
    <property type="component" value="Chromosome"/>
</dbReference>
<accession>A0A518ISL2</accession>
<reference evidence="2 3" key="1">
    <citation type="submission" date="2019-02" db="EMBL/GenBank/DDBJ databases">
        <title>Deep-cultivation of Planctomycetes and their phenomic and genomic characterization uncovers novel biology.</title>
        <authorList>
            <person name="Wiegand S."/>
            <person name="Jogler M."/>
            <person name="Boedeker C."/>
            <person name="Pinto D."/>
            <person name="Vollmers J."/>
            <person name="Rivas-Marin E."/>
            <person name="Kohn T."/>
            <person name="Peeters S.H."/>
            <person name="Heuer A."/>
            <person name="Rast P."/>
            <person name="Oberbeckmann S."/>
            <person name="Bunk B."/>
            <person name="Jeske O."/>
            <person name="Meyerdierks A."/>
            <person name="Storesund J.E."/>
            <person name="Kallscheuer N."/>
            <person name="Luecker S."/>
            <person name="Lage O.M."/>
            <person name="Pohl T."/>
            <person name="Merkel B.J."/>
            <person name="Hornburger P."/>
            <person name="Mueller R.-W."/>
            <person name="Bruemmer F."/>
            <person name="Labrenz M."/>
            <person name="Spormann A.M."/>
            <person name="Op den Camp H."/>
            <person name="Overmann J."/>
            <person name="Amann R."/>
            <person name="Jetten M.S.M."/>
            <person name="Mascher T."/>
            <person name="Medema M.H."/>
            <person name="Devos D.P."/>
            <person name="Kaster A.-K."/>
            <person name="Ovreas L."/>
            <person name="Rohde M."/>
            <person name="Galperin M.Y."/>
            <person name="Jogler C."/>
        </authorList>
    </citation>
    <scope>NUCLEOTIDE SEQUENCE [LARGE SCALE GENOMIC DNA]</scope>
    <source>
        <strain evidence="2 3">Mal33</strain>
    </source>
</reference>
<organism evidence="2 3">
    <name type="scientific">Rosistilla oblonga</name>
    <dbReference type="NCBI Taxonomy" id="2527990"/>
    <lineage>
        <taxon>Bacteria</taxon>
        <taxon>Pseudomonadati</taxon>
        <taxon>Planctomycetota</taxon>
        <taxon>Planctomycetia</taxon>
        <taxon>Pirellulales</taxon>
        <taxon>Pirellulaceae</taxon>
        <taxon>Rosistilla</taxon>
    </lineage>
</organism>
<feature type="compositionally biased region" description="Basic and acidic residues" evidence="1">
    <location>
        <begin position="26"/>
        <end position="36"/>
    </location>
</feature>
<gene>
    <name evidence="2" type="ORF">Mal33_20540</name>
</gene>
<evidence type="ECO:0000313" key="3">
    <source>
        <dbReference type="Proteomes" id="UP000316770"/>
    </source>
</evidence>
<protein>
    <submittedName>
        <fullName evidence="2">Uncharacterized protein</fullName>
    </submittedName>
</protein>
<dbReference type="EMBL" id="CP036318">
    <property type="protein sequence ID" value="QDV56075.1"/>
    <property type="molecule type" value="Genomic_DNA"/>
</dbReference>
<feature type="compositionally biased region" description="Polar residues" evidence="1">
    <location>
        <begin position="1"/>
        <end position="17"/>
    </location>
</feature>
<sequence>MEQQNATQPDLPTQTSGEETDESGDPNERKYQHEARASGFDTSTKRKRVIPATNQVIDRV</sequence>